<keyword evidence="7" id="KW-0274">FAD</keyword>
<feature type="binding site" evidence="7">
    <location>
        <begin position="304"/>
        <end position="308"/>
    </location>
    <ligand>
        <name>FMN</name>
        <dbReference type="ChEBI" id="CHEBI:58210"/>
    </ligand>
</feature>
<evidence type="ECO:0000256" key="5">
    <source>
        <dbReference type="ARBA" id="ARBA00023141"/>
    </source>
</evidence>
<comment type="caution">
    <text evidence="8">The sequence shown here is derived from an EMBL/GenBank/DDBJ whole genome shotgun (WGS) entry which is preliminary data.</text>
</comment>
<keyword evidence="6 7" id="KW-0456">Lyase</keyword>
<evidence type="ECO:0000313" key="8">
    <source>
        <dbReference type="EMBL" id="MBU3842830.1"/>
    </source>
</evidence>
<evidence type="ECO:0000256" key="7">
    <source>
        <dbReference type="HAMAP-Rule" id="MF_00300"/>
    </source>
</evidence>
<comment type="cofactor">
    <cofactor evidence="7">
        <name>FMNH2</name>
        <dbReference type="ChEBI" id="CHEBI:57618"/>
    </cofactor>
    <text evidence="7">Reduced FMN (FMNH(2)).</text>
</comment>
<dbReference type="SUPFAM" id="SSF103263">
    <property type="entry name" value="Chorismate synthase, AroC"/>
    <property type="match status" value="1"/>
</dbReference>
<dbReference type="InterPro" id="IPR000453">
    <property type="entry name" value="Chorismate_synth"/>
</dbReference>
<dbReference type="PROSITE" id="PS00788">
    <property type="entry name" value="CHORISMATE_SYNTHASE_2"/>
    <property type="match status" value="1"/>
</dbReference>
<evidence type="ECO:0000256" key="6">
    <source>
        <dbReference type="ARBA" id="ARBA00023239"/>
    </source>
</evidence>
<dbReference type="CDD" id="cd07304">
    <property type="entry name" value="Chorismate_synthase"/>
    <property type="match status" value="1"/>
</dbReference>
<dbReference type="PIRSF" id="PIRSF001456">
    <property type="entry name" value="Chorismate_synth"/>
    <property type="match status" value="1"/>
</dbReference>
<dbReference type="PANTHER" id="PTHR21085:SF0">
    <property type="entry name" value="CHORISMATE SYNTHASE"/>
    <property type="match status" value="1"/>
</dbReference>
<accession>A0A9E2NXK9</accession>
<evidence type="ECO:0000256" key="2">
    <source>
        <dbReference type="ARBA" id="ARBA00008014"/>
    </source>
</evidence>
<dbReference type="InterPro" id="IPR020541">
    <property type="entry name" value="Chorismate_synthase_CS"/>
</dbReference>
<comment type="catalytic activity">
    <reaction evidence="7">
        <text>5-O-(1-carboxyvinyl)-3-phosphoshikimate = chorismate + phosphate</text>
        <dbReference type="Rhea" id="RHEA:21020"/>
        <dbReference type="ChEBI" id="CHEBI:29748"/>
        <dbReference type="ChEBI" id="CHEBI:43474"/>
        <dbReference type="ChEBI" id="CHEBI:57701"/>
        <dbReference type="EC" id="4.2.3.5"/>
    </reaction>
</comment>
<protein>
    <recommendedName>
        <fullName evidence="3 7">Chorismate synthase</fullName>
        <shortName evidence="7">CS</shortName>
        <ecNumber evidence="3 7">4.2.3.5</ecNumber>
    </recommendedName>
    <alternativeName>
        <fullName evidence="7">5-enolpyruvylshikimate-3-phosphate phospholyase</fullName>
    </alternativeName>
</protein>
<dbReference type="HAMAP" id="MF_00300">
    <property type="entry name" value="Chorismate_synth"/>
    <property type="match status" value="1"/>
</dbReference>
<keyword evidence="4 7" id="KW-0028">Amino-acid biosynthesis</keyword>
<keyword evidence="7" id="KW-0521">NADP</keyword>
<dbReference type="GO" id="GO:0008652">
    <property type="term" value="P:amino acid biosynthetic process"/>
    <property type="evidence" value="ECO:0007669"/>
    <property type="project" value="UniProtKB-KW"/>
</dbReference>
<dbReference type="AlphaFoldDB" id="A0A9E2NXK9"/>
<dbReference type="InterPro" id="IPR035904">
    <property type="entry name" value="Chorismate_synth_AroC_sf"/>
</dbReference>
<dbReference type="EMBL" id="JAHLFN010000068">
    <property type="protein sequence ID" value="MBU3842830.1"/>
    <property type="molecule type" value="Genomic_DNA"/>
</dbReference>
<reference evidence="8" key="2">
    <citation type="submission" date="2021-04" db="EMBL/GenBank/DDBJ databases">
        <authorList>
            <person name="Gilroy R."/>
        </authorList>
    </citation>
    <scope>NUCLEOTIDE SEQUENCE</scope>
    <source>
        <strain evidence="8">A6-441</strain>
    </source>
</reference>
<feature type="binding site" evidence="7">
    <location>
        <position position="289"/>
    </location>
    <ligand>
        <name>FMN</name>
        <dbReference type="ChEBI" id="CHEBI:58210"/>
    </ligand>
</feature>
<keyword evidence="5 7" id="KW-0057">Aromatic amino acid biosynthesis</keyword>
<dbReference type="GO" id="GO:0004107">
    <property type="term" value="F:chorismate synthase activity"/>
    <property type="evidence" value="ECO:0007669"/>
    <property type="project" value="UniProtKB-UniRule"/>
</dbReference>
<reference evidence="8" key="1">
    <citation type="journal article" date="2021" name="PeerJ">
        <title>Extensive microbial diversity within the chicken gut microbiome revealed by metagenomics and culture.</title>
        <authorList>
            <person name="Gilroy R."/>
            <person name="Ravi A."/>
            <person name="Getino M."/>
            <person name="Pursley I."/>
            <person name="Horton D.L."/>
            <person name="Alikhan N.F."/>
            <person name="Baker D."/>
            <person name="Gharbi K."/>
            <person name="Hall N."/>
            <person name="Watson M."/>
            <person name="Adriaenssens E.M."/>
            <person name="Foster-Nyarko E."/>
            <person name="Jarju S."/>
            <person name="Secka A."/>
            <person name="Antonio M."/>
            <person name="Oren A."/>
            <person name="Chaudhuri R.R."/>
            <person name="La Ragione R."/>
            <person name="Hildebrand F."/>
            <person name="Pallen M.J."/>
        </authorList>
    </citation>
    <scope>NUCLEOTIDE SEQUENCE</scope>
    <source>
        <strain evidence="8">A6-441</strain>
    </source>
</reference>
<dbReference type="Gene3D" id="3.60.150.10">
    <property type="entry name" value="Chorismate synthase AroC"/>
    <property type="match status" value="1"/>
</dbReference>
<comment type="subunit">
    <text evidence="7">Homotetramer.</text>
</comment>
<dbReference type="NCBIfam" id="NF003793">
    <property type="entry name" value="PRK05382.1"/>
    <property type="match status" value="1"/>
</dbReference>
<keyword evidence="7" id="KW-0288">FMN</keyword>
<evidence type="ECO:0000313" key="9">
    <source>
        <dbReference type="Proteomes" id="UP000724657"/>
    </source>
</evidence>
<name>A0A9E2NXK9_9FUSO</name>
<dbReference type="EC" id="4.2.3.5" evidence="3 7"/>
<comment type="pathway">
    <text evidence="1 7">Metabolic intermediate biosynthesis; chorismate biosynthesis; chorismate from D-erythrose 4-phosphate and phosphoenolpyruvate: step 7/7.</text>
</comment>
<comment type="function">
    <text evidence="7">Catalyzes the anti-1,4-elimination of the C-3 phosphate and the C-6 proR hydrogen from 5-enolpyruvylshikimate-3-phosphate (EPSP) to yield chorismate, which is the branch point compound that serves as the starting substrate for the three terminal pathways of aromatic amino acid biosynthesis. This reaction introduces a second double bond into the aromatic ring system.</text>
</comment>
<dbReference type="GO" id="GO:0009423">
    <property type="term" value="P:chorismate biosynthetic process"/>
    <property type="evidence" value="ECO:0007669"/>
    <property type="project" value="UniProtKB-UniRule"/>
</dbReference>
<feature type="binding site" evidence="7">
    <location>
        <position position="331"/>
    </location>
    <ligand>
        <name>FMN</name>
        <dbReference type="ChEBI" id="CHEBI:58210"/>
    </ligand>
</feature>
<feature type="binding site" evidence="7">
    <location>
        <position position="47"/>
    </location>
    <ligand>
        <name>NADP(+)</name>
        <dbReference type="ChEBI" id="CHEBI:58349"/>
    </ligand>
</feature>
<comment type="similarity">
    <text evidence="2 7">Belongs to the chorismate synthase family.</text>
</comment>
<gene>
    <name evidence="7 8" type="primary">aroC</name>
    <name evidence="8" type="ORF">IAA47_07610</name>
</gene>
<dbReference type="PANTHER" id="PTHR21085">
    <property type="entry name" value="CHORISMATE SYNTHASE"/>
    <property type="match status" value="1"/>
</dbReference>
<evidence type="ECO:0000256" key="3">
    <source>
        <dbReference type="ARBA" id="ARBA00013036"/>
    </source>
</evidence>
<dbReference type="PROSITE" id="PS00789">
    <property type="entry name" value="CHORISMATE_SYNTHASE_3"/>
    <property type="match status" value="1"/>
</dbReference>
<dbReference type="GO" id="GO:0005829">
    <property type="term" value="C:cytosol"/>
    <property type="evidence" value="ECO:0007669"/>
    <property type="project" value="TreeGrafter"/>
</dbReference>
<comment type="caution">
    <text evidence="7">Lacks conserved residue(s) required for the propagation of feature annotation.</text>
</comment>
<evidence type="ECO:0000256" key="1">
    <source>
        <dbReference type="ARBA" id="ARBA00005044"/>
    </source>
</evidence>
<dbReference type="Proteomes" id="UP000724657">
    <property type="component" value="Unassembled WGS sequence"/>
</dbReference>
<sequence length="364" mass="40063">MGANWGHSLRLSIFGESHGKAIGINIDGLASGIELDFESIEKNMERRAPGRNKFSTQRKESDSFEILSGIYEGKTTGAPLCAIIRNEDKKSKDYSKLKEVMRPNHSDYPAFIKYKGNNDVRGGGHFSGRITAPIVFAGSIAKTILAKKEIYVGASIKSIKNIEVESLKMEELTLDTFDKLAYKEMAILSDKKILEVKEEIEKARINQDSVGGTIECFAIGVPAGLGEPFFDSLESSISHLAFSIPAVKGIEFGKGFDITRYYGSEIKDEYYYEGEKIKTKRNNNGGILGGLSTGMPISFRVAIKPTPSISKIQNTVNIKTKENCELVIEGRHDPCIVPRAVVVIESVMAIALLDKIYEAGGKYE</sequence>
<dbReference type="GO" id="GO:0009073">
    <property type="term" value="P:aromatic amino acid family biosynthetic process"/>
    <property type="evidence" value="ECO:0007669"/>
    <property type="project" value="UniProtKB-KW"/>
</dbReference>
<feature type="binding site" evidence="7">
    <location>
        <begin position="125"/>
        <end position="127"/>
    </location>
    <ligand>
        <name>FMN</name>
        <dbReference type="ChEBI" id="CHEBI:58210"/>
    </ligand>
</feature>
<proteinExistence type="inferred from homology"/>
<dbReference type="NCBIfam" id="TIGR00033">
    <property type="entry name" value="aroC"/>
    <property type="match status" value="1"/>
</dbReference>
<feature type="binding site" evidence="7">
    <location>
        <position position="53"/>
    </location>
    <ligand>
        <name>NADP(+)</name>
        <dbReference type="ChEBI" id="CHEBI:58349"/>
    </ligand>
</feature>
<dbReference type="GO" id="GO:0010181">
    <property type="term" value="F:FMN binding"/>
    <property type="evidence" value="ECO:0007669"/>
    <property type="project" value="TreeGrafter"/>
</dbReference>
<keyword evidence="7" id="KW-0285">Flavoprotein</keyword>
<dbReference type="Pfam" id="PF01264">
    <property type="entry name" value="Chorismate_synt"/>
    <property type="match status" value="1"/>
</dbReference>
<evidence type="ECO:0000256" key="4">
    <source>
        <dbReference type="ARBA" id="ARBA00022605"/>
    </source>
</evidence>
<organism evidence="8 9">
    <name type="scientific">Candidatus Fusobacterium pullicola</name>
    <dbReference type="NCBI Taxonomy" id="2838601"/>
    <lineage>
        <taxon>Bacteria</taxon>
        <taxon>Fusobacteriati</taxon>
        <taxon>Fusobacteriota</taxon>
        <taxon>Fusobacteriia</taxon>
        <taxon>Fusobacteriales</taxon>
        <taxon>Fusobacteriaceae</taxon>
        <taxon>Fusobacterium</taxon>
    </lineage>
</organism>